<sequence length="71" mass="7990">MSTTDDDDDLDEALDFPADAGTVISDLARAAAYRTAARIADRYRQALRAGDIARAQQLWLAHDYLRRTYND</sequence>
<dbReference type="Proteomes" id="UP000036313">
    <property type="component" value="Unassembled WGS sequence"/>
</dbReference>
<name>A0A0J6VQS8_9MYCO</name>
<proteinExistence type="predicted"/>
<organism evidence="1 2">
    <name type="scientific">Mycolicibacterium obuense</name>
    <dbReference type="NCBI Taxonomy" id="1807"/>
    <lineage>
        <taxon>Bacteria</taxon>
        <taxon>Bacillati</taxon>
        <taxon>Actinomycetota</taxon>
        <taxon>Actinomycetes</taxon>
        <taxon>Mycobacteriales</taxon>
        <taxon>Mycobacteriaceae</taxon>
        <taxon>Mycolicibacterium</taxon>
    </lineage>
</organism>
<gene>
    <name evidence="1" type="ORF">MOBUDSM44075_04189</name>
</gene>
<comment type="caution">
    <text evidence="1">The sequence shown here is derived from an EMBL/GenBank/DDBJ whole genome shotgun (WGS) entry which is preliminary data.</text>
</comment>
<evidence type="ECO:0000313" key="1">
    <source>
        <dbReference type="EMBL" id="KMO71837.1"/>
    </source>
</evidence>
<evidence type="ECO:0000313" key="2">
    <source>
        <dbReference type="Proteomes" id="UP000036313"/>
    </source>
</evidence>
<accession>A0A0J6VQS8</accession>
<dbReference type="AlphaFoldDB" id="A0A0J6VQS8"/>
<reference evidence="1 2" key="1">
    <citation type="journal article" date="2015" name="Genome Biol. Evol.">
        <title>Characterization of Three Mycobacterium spp. with Potential Use in Bioremediation by Genome Sequencing and Comparative Genomics.</title>
        <authorList>
            <person name="Das S."/>
            <person name="Pettersson B.M."/>
            <person name="Behra P.R."/>
            <person name="Ramesh M."/>
            <person name="Dasgupta S."/>
            <person name="Bhattacharya A."/>
            <person name="Kirsebom L.A."/>
        </authorList>
    </citation>
    <scope>NUCLEOTIDE SEQUENCE [LARGE SCALE GENOMIC DNA]</scope>
    <source>
        <strain evidence="1 2">DSM 44075</strain>
    </source>
</reference>
<dbReference type="PATRIC" id="fig|1807.14.peg.4219"/>
<protein>
    <submittedName>
        <fullName evidence="1">Uncharacterized protein</fullName>
    </submittedName>
</protein>
<dbReference type="EMBL" id="JYNU01000037">
    <property type="protein sequence ID" value="KMO71837.1"/>
    <property type="molecule type" value="Genomic_DNA"/>
</dbReference>